<evidence type="ECO:0000256" key="2">
    <source>
        <dbReference type="ARBA" id="ARBA00022747"/>
    </source>
</evidence>
<sequence length="216" mass="23971">MKLLKNIAKIRSGHPFRGKLNEDVGGDVNVLQLSDVTDSFFIDAAKVLRLGGDKIKTQYLLEKGDVVFRSRGNTNTCAVFSGTQNPTVCAAPLFHIQVNPSCALPEYVCWFINQDSSQTYFDRNAKGTSVRMIDRDALGNLPIPLPPLEKQREITAIAKLADREQRLMDQLRDKKKKLISGILARVASETGNGAENERLPEVVATPQEDKDNHPEP</sequence>
<dbReference type="InterPro" id="IPR000055">
    <property type="entry name" value="Restrct_endonuc_typeI_TRD"/>
</dbReference>
<keyword evidence="3" id="KW-0238">DNA-binding</keyword>
<evidence type="ECO:0000256" key="4">
    <source>
        <dbReference type="SAM" id="MobiDB-lite"/>
    </source>
</evidence>
<gene>
    <name evidence="6" type="ORF">PDESU_01267</name>
</gene>
<evidence type="ECO:0000259" key="5">
    <source>
        <dbReference type="Pfam" id="PF01420"/>
    </source>
</evidence>
<keyword evidence="2" id="KW-0680">Restriction system</keyword>
<comment type="similarity">
    <text evidence="1">Belongs to the type-I restriction system S methylase family.</text>
</comment>
<dbReference type="RefSeq" id="WP_136078355.1">
    <property type="nucleotide sequence ID" value="NZ_CAAHFG010000001.1"/>
</dbReference>
<feature type="domain" description="Type I restriction modification DNA specificity" evidence="5">
    <location>
        <begin position="4"/>
        <end position="167"/>
    </location>
</feature>
<dbReference type="PANTHER" id="PTHR30408">
    <property type="entry name" value="TYPE-1 RESTRICTION ENZYME ECOKI SPECIFICITY PROTEIN"/>
    <property type="match status" value="1"/>
</dbReference>
<dbReference type="GO" id="GO:0003677">
    <property type="term" value="F:DNA binding"/>
    <property type="evidence" value="ECO:0007669"/>
    <property type="project" value="UniProtKB-KW"/>
</dbReference>
<dbReference type="AlphaFoldDB" id="A0A6C2TYM7"/>
<accession>A0A6C2TYM7</accession>
<name>A0A6C2TYM7_PONDE</name>
<feature type="region of interest" description="Disordered" evidence="4">
    <location>
        <begin position="189"/>
        <end position="216"/>
    </location>
</feature>
<dbReference type="PANTHER" id="PTHR30408:SF12">
    <property type="entry name" value="TYPE I RESTRICTION ENZYME MJAVIII SPECIFICITY SUBUNIT"/>
    <property type="match status" value="1"/>
</dbReference>
<proteinExistence type="inferred from homology"/>
<evidence type="ECO:0000256" key="1">
    <source>
        <dbReference type="ARBA" id="ARBA00010923"/>
    </source>
</evidence>
<evidence type="ECO:0000313" key="6">
    <source>
        <dbReference type="EMBL" id="VGO12713.1"/>
    </source>
</evidence>
<dbReference type="GO" id="GO:0009307">
    <property type="term" value="P:DNA restriction-modification system"/>
    <property type="evidence" value="ECO:0007669"/>
    <property type="project" value="UniProtKB-KW"/>
</dbReference>
<dbReference type="InterPro" id="IPR044946">
    <property type="entry name" value="Restrct_endonuc_typeI_TRD_sf"/>
</dbReference>
<keyword evidence="7" id="KW-1185">Reference proteome</keyword>
<dbReference type="SUPFAM" id="SSF116734">
    <property type="entry name" value="DNA methylase specificity domain"/>
    <property type="match status" value="1"/>
</dbReference>
<organism evidence="6 7">
    <name type="scientific">Pontiella desulfatans</name>
    <dbReference type="NCBI Taxonomy" id="2750659"/>
    <lineage>
        <taxon>Bacteria</taxon>
        <taxon>Pseudomonadati</taxon>
        <taxon>Kiritimatiellota</taxon>
        <taxon>Kiritimatiellia</taxon>
        <taxon>Kiritimatiellales</taxon>
        <taxon>Pontiellaceae</taxon>
        <taxon>Pontiella</taxon>
    </lineage>
</organism>
<feature type="compositionally biased region" description="Basic and acidic residues" evidence="4">
    <location>
        <begin position="207"/>
        <end position="216"/>
    </location>
</feature>
<evidence type="ECO:0000256" key="3">
    <source>
        <dbReference type="ARBA" id="ARBA00023125"/>
    </source>
</evidence>
<protein>
    <recommendedName>
        <fullName evidence="5">Type I restriction modification DNA specificity domain-containing protein</fullName>
    </recommendedName>
</protein>
<dbReference type="Proteomes" id="UP000366872">
    <property type="component" value="Unassembled WGS sequence"/>
</dbReference>
<dbReference type="InterPro" id="IPR052021">
    <property type="entry name" value="Type-I_RS_S_subunit"/>
</dbReference>
<reference evidence="6 7" key="1">
    <citation type="submission" date="2019-04" db="EMBL/GenBank/DDBJ databases">
        <authorList>
            <person name="Van Vliet M D."/>
        </authorList>
    </citation>
    <scope>NUCLEOTIDE SEQUENCE [LARGE SCALE GENOMIC DNA]</scope>
    <source>
        <strain evidence="6 7">F1</strain>
    </source>
</reference>
<dbReference type="EMBL" id="CAAHFG010000001">
    <property type="protein sequence ID" value="VGO12713.1"/>
    <property type="molecule type" value="Genomic_DNA"/>
</dbReference>
<evidence type="ECO:0000313" key="7">
    <source>
        <dbReference type="Proteomes" id="UP000366872"/>
    </source>
</evidence>
<dbReference type="Gene3D" id="3.90.220.20">
    <property type="entry name" value="DNA methylase specificity domains"/>
    <property type="match status" value="1"/>
</dbReference>
<dbReference type="Pfam" id="PF01420">
    <property type="entry name" value="Methylase_S"/>
    <property type="match status" value="1"/>
</dbReference>